<dbReference type="RefSeq" id="WP_254269730.1">
    <property type="nucleotide sequence ID" value="NZ_CP100400.1"/>
</dbReference>
<organism evidence="3 4">
    <name type="scientific">Halorussus aquaticus</name>
    <dbReference type="NCBI Taxonomy" id="2953748"/>
    <lineage>
        <taxon>Archaea</taxon>
        <taxon>Methanobacteriati</taxon>
        <taxon>Methanobacteriota</taxon>
        <taxon>Stenosarchaea group</taxon>
        <taxon>Halobacteria</taxon>
        <taxon>Halobacteriales</taxon>
        <taxon>Haladaptataceae</taxon>
        <taxon>Halorussus</taxon>
    </lineage>
</organism>
<proteinExistence type="predicted"/>
<dbReference type="Pfam" id="PF03703">
    <property type="entry name" value="bPH_2"/>
    <property type="match status" value="1"/>
</dbReference>
<comment type="caution">
    <text evidence="3">The sequence shown here is derived from an EMBL/GenBank/DDBJ whole genome shotgun (WGS) entry which is preliminary data.</text>
</comment>
<keyword evidence="1" id="KW-0812">Transmembrane</keyword>
<feature type="transmembrane region" description="Helical" evidence="1">
    <location>
        <begin position="105"/>
        <end position="127"/>
    </location>
</feature>
<dbReference type="PANTHER" id="PTHR37938">
    <property type="entry name" value="BLL0215 PROTEIN"/>
    <property type="match status" value="1"/>
</dbReference>
<evidence type="ECO:0000313" key="3">
    <source>
        <dbReference type="EMBL" id="MFC4824534.1"/>
    </source>
</evidence>
<dbReference type="PANTHER" id="PTHR37938:SF1">
    <property type="entry name" value="BLL0215 PROTEIN"/>
    <property type="match status" value="1"/>
</dbReference>
<dbReference type="Proteomes" id="UP001595945">
    <property type="component" value="Unassembled WGS sequence"/>
</dbReference>
<feature type="transmembrane region" description="Helical" evidence="1">
    <location>
        <begin position="36"/>
        <end position="57"/>
    </location>
</feature>
<keyword evidence="4" id="KW-1185">Reference proteome</keyword>
<reference evidence="3 4" key="1">
    <citation type="journal article" date="2019" name="Int. J. Syst. Evol. Microbiol.">
        <title>The Global Catalogue of Microorganisms (GCM) 10K type strain sequencing project: providing services to taxonomists for standard genome sequencing and annotation.</title>
        <authorList>
            <consortium name="The Broad Institute Genomics Platform"/>
            <consortium name="The Broad Institute Genome Sequencing Center for Infectious Disease"/>
            <person name="Wu L."/>
            <person name="Ma J."/>
        </authorList>
    </citation>
    <scope>NUCLEOTIDE SEQUENCE [LARGE SCALE GENOMIC DNA]</scope>
    <source>
        <strain evidence="3 4">XZYJ18</strain>
    </source>
</reference>
<evidence type="ECO:0000313" key="4">
    <source>
        <dbReference type="Proteomes" id="UP001595945"/>
    </source>
</evidence>
<protein>
    <submittedName>
        <fullName evidence="3">PH domain-containing protein</fullName>
    </submittedName>
</protein>
<evidence type="ECO:0000259" key="2">
    <source>
        <dbReference type="Pfam" id="PF03703"/>
    </source>
</evidence>
<dbReference type="GeneID" id="73044780"/>
<gene>
    <name evidence="3" type="ORF">ACFO9K_09675</name>
</gene>
<dbReference type="AlphaFoldDB" id="A0ABD5Q1X7"/>
<name>A0ABD5Q1X7_9EURY</name>
<feature type="domain" description="YdbS-like PH" evidence="2">
    <location>
        <begin position="132"/>
        <end position="207"/>
    </location>
</feature>
<keyword evidence="1" id="KW-0472">Membrane</keyword>
<sequence>MARGKPALWSALFGGLFVAAGVYVNGSAVPYNRLASYPLFALGALVVVGGLYVHTVAPEEPQMHDGETVTDKFHPTLRVAFVKLFAGVVLLGVGGYLLVGTQVPYAYPFACVALGAYVFAVGLWRFWANSLTTYYVTSNRFIKSFRFLGNRRRNAFIGDVRGVEASRGFLETLLGIGHVQIATAGKTAATVIKARNIPNPDELEEFLLRGMNERQ</sequence>
<feature type="transmembrane region" description="Helical" evidence="1">
    <location>
        <begin position="77"/>
        <end position="99"/>
    </location>
</feature>
<dbReference type="EMBL" id="JBHSHT010000001">
    <property type="protein sequence ID" value="MFC4824534.1"/>
    <property type="molecule type" value="Genomic_DNA"/>
</dbReference>
<evidence type="ECO:0000256" key="1">
    <source>
        <dbReference type="SAM" id="Phobius"/>
    </source>
</evidence>
<accession>A0ABD5Q1X7</accession>
<keyword evidence="1" id="KW-1133">Transmembrane helix</keyword>
<dbReference type="InterPro" id="IPR005182">
    <property type="entry name" value="YdbS-like_PH"/>
</dbReference>